<evidence type="ECO:0000256" key="1">
    <source>
        <dbReference type="SAM" id="MobiDB-lite"/>
    </source>
</evidence>
<evidence type="ECO:0000313" key="5">
    <source>
        <dbReference type="Proteomes" id="UP000583454"/>
    </source>
</evidence>
<dbReference type="Pfam" id="PF07995">
    <property type="entry name" value="GSDH"/>
    <property type="match status" value="1"/>
</dbReference>
<feature type="signal peptide" evidence="2">
    <location>
        <begin position="1"/>
        <end position="21"/>
    </location>
</feature>
<accession>A0A840ZJ23</accession>
<dbReference type="Proteomes" id="UP000583454">
    <property type="component" value="Unassembled WGS sequence"/>
</dbReference>
<feature type="region of interest" description="Disordered" evidence="1">
    <location>
        <begin position="30"/>
        <end position="80"/>
    </location>
</feature>
<comment type="caution">
    <text evidence="4">The sequence shown here is derived from an EMBL/GenBank/DDBJ whole genome shotgun (WGS) entry which is preliminary data.</text>
</comment>
<dbReference type="InterPro" id="IPR011041">
    <property type="entry name" value="Quinoprot_gluc/sorb_DH_b-prop"/>
</dbReference>
<dbReference type="SUPFAM" id="SSF50952">
    <property type="entry name" value="Soluble quinoprotein glucose dehydrogenase"/>
    <property type="match status" value="1"/>
</dbReference>
<proteinExistence type="predicted"/>
<reference evidence="4 5" key="1">
    <citation type="submission" date="2020-08" db="EMBL/GenBank/DDBJ databases">
        <title>Genomic Encyclopedia of Type Strains, Phase IV (KMG-IV): sequencing the most valuable type-strain genomes for metagenomic binning, comparative biology and taxonomic classification.</title>
        <authorList>
            <person name="Goeker M."/>
        </authorList>
    </citation>
    <scope>NUCLEOTIDE SEQUENCE [LARGE SCALE GENOMIC DNA]</scope>
    <source>
        <strain evidence="4 5">DSM 2163</strain>
    </source>
</reference>
<evidence type="ECO:0000259" key="3">
    <source>
        <dbReference type="Pfam" id="PF07995"/>
    </source>
</evidence>
<evidence type="ECO:0000313" key="4">
    <source>
        <dbReference type="EMBL" id="MBB5757566.1"/>
    </source>
</evidence>
<name>A0A840ZJ23_9HYPH</name>
<dbReference type="RefSeq" id="WP_183569232.1">
    <property type="nucleotide sequence ID" value="NZ_JACHOP010000007.1"/>
</dbReference>
<keyword evidence="5" id="KW-1185">Reference proteome</keyword>
<gene>
    <name evidence="4" type="ORF">HNR00_002279</name>
</gene>
<dbReference type="EMBL" id="JACHOP010000007">
    <property type="protein sequence ID" value="MBB5757566.1"/>
    <property type="molecule type" value="Genomic_DNA"/>
</dbReference>
<feature type="chain" id="PRO_5032975765" evidence="2">
    <location>
        <begin position="22"/>
        <end position="432"/>
    </location>
</feature>
<evidence type="ECO:0000256" key="2">
    <source>
        <dbReference type="SAM" id="SignalP"/>
    </source>
</evidence>
<protein>
    <submittedName>
        <fullName evidence="4">Glucose/arabinose dehydrogenase</fullName>
    </submittedName>
</protein>
<sequence>MTRTLPFLLATVAALGLDASAFVRSSAAQEATQEARPSRVEGEAFQAPAAPGAGTKTAEQGPPNTEYKPLLPNQTRAPEPTQKAQVETAVFAKGLDSPWAMEFLPDGRVIVTEKAGKIRIVSKDGTPGQPVANVPKVDPKGQGGLLDIALSPSFASDRTVYFSYAEPRDKGNGTTVAKAKLVESDGKARLDDVKVIFRQTPTYDGDKHFGSRLVFAPDGKLFVTVGERSDKQTRGQAQDLSSGLGKVFRIDTDGNAPKDNPFVGGDKAKPEIWSYGHRNVQAAALDGQGRLWTVEHGPRGGDELNRPRPGLNYGWPVVTYGIEYSGEKIGDGATQAGGTVQPVYYWDPVIGPSGMAYYDKDLFPDWKGEFLIGGLVSTGLVALKLDGDKVVTEERIPLDHRVRDVKVGPDGAVYALTEDDGQIVKITPKKSS</sequence>
<keyword evidence="2" id="KW-0732">Signal</keyword>
<dbReference type="PANTHER" id="PTHR19328:SF75">
    <property type="entry name" value="ALDOSE SUGAR DEHYDROGENASE YLII"/>
    <property type="match status" value="1"/>
</dbReference>
<dbReference type="InterPro" id="IPR012938">
    <property type="entry name" value="Glc/Sorbosone_DH"/>
</dbReference>
<organism evidence="4 5">
    <name type="scientific">Methylorubrum rhodinum</name>
    <dbReference type="NCBI Taxonomy" id="29428"/>
    <lineage>
        <taxon>Bacteria</taxon>
        <taxon>Pseudomonadati</taxon>
        <taxon>Pseudomonadota</taxon>
        <taxon>Alphaproteobacteria</taxon>
        <taxon>Hyphomicrobiales</taxon>
        <taxon>Methylobacteriaceae</taxon>
        <taxon>Methylorubrum</taxon>
    </lineage>
</organism>
<dbReference type="Gene3D" id="2.120.10.30">
    <property type="entry name" value="TolB, C-terminal domain"/>
    <property type="match status" value="1"/>
</dbReference>
<dbReference type="AlphaFoldDB" id="A0A840ZJ23"/>
<feature type="domain" description="Glucose/Sorbosone dehydrogenase" evidence="3">
    <location>
        <begin position="95"/>
        <end position="424"/>
    </location>
</feature>
<dbReference type="PANTHER" id="PTHR19328">
    <property type="entry name" value="HEDGEHOG-INTERACTING PROTEIN"/>
    <property type="match status" value="1"/>
</dbReference>
<feature type="compositionally biased region" description="Low complexity" evidence="1">
    <location>
        <begin position="47"/>
        <end position="58"/>
    </location>
</feature>
<dbReference type="InterPro" id="IPR011042">
    <property type="entry name" value="6-blade_b-propeller_TolB-like"/>
</dbReference>